<dbReference type="SUPFAM" id="SSF55811">
    <property type="entry name" value="Nudix"/>
    <property type="match status" value="1"/>
</dbReference>
<dbReference type="FunFam" id="3.90.79.10:FF:000060">
    <property type="entry name" value="Nudix hydrolase 1"/>
    <property type="match status" value="1"/>
</dbReference>
<dbReference type="AlphaFoldDB" id="A0A2H0YWZ2"/>
<proteinExistence type="predicted"/>
<protein>
    <submittedName>
        <fullName evidence="3">DNA mismatch repair protein MutT</fullName>
    </submittedName>
</protein>
<keyword evidence="1" id="KW-0378">Hydrolase</keyword>
<dbReference type="PANTHER" id="PTHR16099:SF5">
    <property type="entry name" value="NUCLEOTIDE TRIPHOSPHATE DIPHOSPHATASE NUDT15"/>
    <property type="match status" value="1"/>
</dbReference>
<dbReference type="InterPro" id="IPR015797">
    <property type="entry name" value="NUDIX_hydrolase-like_dom_sf"/>
</dbReference>
<dbReference type="InterPro" id="IPR000086">
    <property type="entry name" value="NUDIX_hydrolase_dom"/>
</dbReference>
<dbReference type="GO" id="GO:0016787">
    <property type="term" value="F:hydrolase activity"/>
    <property type="evidence" value="ECO:0007669"/>
    <property type="project" value="UniProtKB-KW"/>
</dbReference>
<dbReference type="CDD" id="cd04678">
    <property type="entry name" value="NUDIX_MTH2_Nudt15"/>
    <property type="match status" value="1"/>
</dbReference>
<dbReference type="PROSITE" id="PS51462">
    <property type="entry name" value="NUDIX"/>
    <property type="match status" value="1"/>
</dbReference>
<feature type="domain" description="Nudix hydrolase" evidence="2">
    <location>
        <begin position="11"/>
        <end position="137"/>
    </location>
</feature>
<sequence length="145" mass="16930">MNHSSKTDSQSVKVGLGVMIFKDGKVLLGRRKGSHGEGEYAWPGGHLEYMESIKECARREVREETGMEIKNIRFLRIYNLKEYAPKHYLDIGMIADWAKGEPKVREPHRIESWSWYDPGHLPQPLFTTIPSYFEAYQTGRNFFDY</sequence>
<evidence type="ECO:0000313" key="3">
    <source>
        <dbReference type="EMBL" id="PIS43005.1"/>
    </source>
</evidence>
<dbReference type="Proteomes" id="UP000231542">
    <property type="component" value="Unassembled WGS sequence"/>
</dbReference>
<dbReference type="Pfam" id="PF00293">
    <property type="entry name" value="NUDIX"/>
    <property type="match status" value="1"/>
</dbReference>
<dbReference type="PROSITE" id="PS00893">
    <property type="entry name" value="NUDIX_BOX"/>
    <property type="match status" value="1"/>
</dbReference>
<dbReference type="Gene3D" id="3.90.79.10">
    <property type="entry name" value="Nucleoside Triphosphate Pyrophosphohydrolase"/>
    <property type="match status" value="1"/>
</dbReference>
<accession>A0A2H0YWZ2</accession>
<evidence type="ECO:0000313" key="4">
    <source>
        <dbReference type="Proteomes" id="UP000231542"/>
    </source>
</evidence>
<organism evidence="3 4">
    <name type="scientific">Candidatus Kerfeldbacteria bacterium CG08_land_8_20_14_0_20_40_16</name>
    <dbReference type="NCBI Taxonomy" id="2014244"/>
    <lineage>
        <taxon>Bacteria</taxon>
        <taxon>Candidatus Kerfeldiibacteriota</taxon>
    </lineage>
</organism>
<dbReference type="InterPro" id="IPR020084">
    <property type="entry name" value="NUDIX_hydrolase_CS"/>
</dbReference>
<dbReference type="PANTHER" id="PTHR16099">
    <property type="entry name" value="8-OXO-DGTP DIPHOSPHATES NUDT15"/>
    <property type="match status" value="1"/>
</dbReference>
<evidence type="ECO:0000256" key="1">
    <source>
        <dbReference type="ARBA" id="ARBA00022801"/>
    </source>
</evidence>
<evidence type="ECO:0000259" key="2">
    <source>
        <dbReference type="PROSITE" id="PS51462"/>
    </source>
</evidence>
<dbReference type="EMBL" id="PEXU01000006">
    <property type="protein sequence ID" value="PIS43005.1"/>
    <property type="molecule type" value="Genomic_DNA"/>
</dbReference>
<gene>
    <name evidence="3" type="ORF">COT24_00500</name>
</gene>
<reference evidence="3 4" key="1">
    <citation type="submission" date="2017-09" db="EMBL/GenBank/DDBJ databases">
        <title>Depth-based differentiation of microbial function through sediment-hosted aquifers and enrichment of novel symbionts in the deep terrestrial subsurface.</title>
        <authorList>
            <person name="Probst A.J."/>
            <person name="Ladd B."/>
            <person name="Jarett J.K."/>
            <person name="Geller-Mcgrath D.E."/>
            <person name="Sieber C.M."/>
            <person name="Emerson J.B."/>
            <person name="Anantharaman K."/>
            <person name="Thomas B.C."/>
            <person name="Malmstrom R."/>
            <person name="Stieglmeier M."/>
            <person name="Klingl A."/>
            <person name="Woyke T."/>
            <person name="Ryan C.M."/>
            <person name="Banfield J.F."/>
        </authorList>
    </citation>
    <scope>NUCLEOTIDE SEQUENCE [LARGE SCALE GENOMIC DNA]</scope>
    <source>
        <strain evidence="3">CG08_land_8_20_14_0_20_40_16</strain>
    </source>
</reference>
<name>A0A2H0YWZ2_9BACT</name>
<comment type="caution">
    <text evidence="3">The sequence shown here is derived from an EMBL/GenBank/DDBJ whole genome shotgun (WGS) entry which is preliminary data.</text>
</comment>